<name>G1WH32_9ACTN</name>
<dbReference type="eggNOG" id="ENOG50330SF">
    <property type="taxonomic scope" value="Bacteria"/>
</dbReference>
<gene>
    <name evidence="2" type="ORF">HMPREF9452_00645</name>
</gene>
<dbReference type="RefSeq" id="WP_009140681.1">
    <property type="nucleotide sequence ID" value="NZ_JH126467.1"/>
</dbReference>
<feature type="transmembrane region" description="Helical" evidence="1">
    <location>
        <begin position="348"/>
        <end position="367"/>
    </location>
</feature>
<evidence type="ECO:0000256" key="1">
    <source>
        <dbReference type="SAM" id="Phobius"/>
    </source>
</evidence>
<evidence type="ECO:0000313" key="2">
    <source>
        <dbReference type="EMBL" id="EGX67183.1"/>
    </source>
</evidence>
<comment type="caution">
    <text evidence="2">The sequence shown here is derived from an EMBL/GenBank/DDBJ whole genome shotgun (WGS) entry which is preliminary data.</text>
</comment>
<reference evidence="2 3" key="1">
    <citation type="submission" date="2011-06" db="EMBL/GenBank/DDBJ databases">
        <title>The Genome Sequence of Collinsella tanakaei YIT 12063.</title>
        <authorList>
            <consortium name="The Broad Institute Genome Sequencing Platform"/>
            <person name="Earl A."/>
            <person name="Ward D."/>
            <person name="Feldgarden M."/>
            <person name="Gevers D."/>
            <person name="Morotomi M."/>
            <person name="Young S.K."/>
            <person name="Zeng Q."/>
            <person name="Gargeya S."/>
            <person name="Fitzgerald M."/>
            <person name="Haas B."/>
            <person name="Abouelleil A."/>
            <person name="Alvarado L."/>
            <person name="Arachchi H.M."/>
            <person name="Berlin A."/>
            <person name="Brown A."/>
            <person name="Chapman S.B."/>
            <person name="Chen Z."/>
            <person name="Dunbar C."/>
            <person name="Freedman E."/>
            <person name="Gearin G."/>
            <person name="Gellesch M."/>
            <person name="Goldberg J."/>
            <person name="Griggs A."/>
            <person name="Gujja S."/>
            <person name="Heiman D."/>
            <person name="Howarth C."/>
            <person name="Larson L."/>
            <person name="Lui A."/>
            <person name="MacDonald P.J.P."/>
            <person name="Mehta T."/>
            <person name="Montmayeur A."/>
            <person name="Murphy C."/>
            <person name="Neiman D."/>
            <person name="Pearson M."/>
            <person name="Priest M."/>
            <person name="Roberts A."/>
            <person name="Saif S."/>
            <person name="Shea T."/>
            <person name="Shenoy N."/>
            <person name="Sisk P."/>
            <person name="Stolte C."/>
            <person name="Sykes S."/>
            <person name="Wortman J."/>
            <person name="Nusbaum C."/>
            <person name="Birren B."/>
        </authorList>
    </citation>
    <scope>NUCLEOTIDE SEQUENCE [LARGE SCALE GENOMIC DNA]</scope>
    <source>
        <strain evidence="2 3">YIT 12063</strain>
    </source>
</reference>
<feature type="transmembrane region" description="Helical" evidence="1">
    <location>
        <begin position="56"/>
        <end position="74"/>
    </location>
</feature>
<organism evidence="2 3">
    <name type="scientific">Collinsella tanakaei YIT 12063</name>
    <dbReference type="NCBI Taxonomy" id="742742"/>
    <lineage>
        <taxon>Bacteria</taxon>
        <taxon>Bacillati</taxon>
        <taxon>Actinomycetota</taxon>
        <taxon>Coriobacteriia</taxon>
        <taxon>Coriobacteriales</taxon>
        <taxon>Coriobacteriaceae</taxon>
        <taxon>Collinsella</taxon>
    </lineage>
</organism>
<feature type="transmembrane region" description="Helical" evidence="1">
    <location>
        <begin position="249"/>
        <end position="269"/>
    </location>
</feature>
<accession>G1WH32</accession>
<protein>
    <recommendedName>
        <fullName evidence="4">O-antigen polymerase</fullName>
    </recommendedName>
</protein>
<dbReference type="OrthoDB" id="4981425at2"/>
<evidence type="ECO:0000313" key="3">
    <source>
        <dbReference type="Proteomes" id="UP000004830"/>
    </source>
</evidence>
<keyword evidence="1" id="KW-0472">Membrane</keyword>
<keyword evidence="1" id="KW-0812">Transmembrane</keyword>
<dbReference type="EMBL" id="ADLS01000008">
    <property type="protein sequence ID" value="EGX67183.1"/>
    <property type="molecule type" value="Genomic_DNA"/>
</dbReference>
<feature type="transmembrane region" description="Helical" evidence="1">
    <location>
        <begin position="183"/>
        <end position="203"/>
    </location>
</feature>
<feature type="transmembrane region" description="Helical" evidence="1">
    <location>
        <begin position="141"/>
        <end position="163"/>
    </location>
</feature>
<sequence>MSISNSASETTSVLSAGNQNSQLTGPLKPKRSLKPIAAFFIISVLIYMELIGGRSFFDEALSIVSVLYLLFLAIRDELSRYDSVSLFILMVVIFIGLASNVFSGISRPLTSVLIDVVAETKVLWAFFAAKYMFRGQTGKTFATALVFLAKAYIISAFVCSIVSQVVNIGMTESQRYGLQGFRFVFPFSFQFMAVSLLAIAILIKGNAKNRKVYYVLASISLMLATKSAPLLFGLLFLVLLYYFNHFKKLNAFVVALLFLGVIFVGSYQIQTYLMNVNAPRYLFFLHGAELANRFFPLGAGFSTFGSDQAARLYSPLYYEFGFSYLFGLNPEDGSFLSDTFWPMAIGQFGWIAFALLVILYLRIVLGFKGPVKHEFESKAFLYAAFLSYMIHAVGSAILSSSAGVIGFIALGLVCSSYDDQLIGGKRLGRVGGI</sequence>
<evidence type="ECO:0008006" key="4">
    <source>
        <dbReference type="Google" id="ProtNLM"/>
    </source>
</evidence>
<feature type="transmembrane region" description="Helical" evidence="1">
    <location>
        <begin position="215"/>
        <end position="243"/>
    </location>
</feature>
<keyword evidence="3" id="KW-1185">Reference proteome</keyword>
<dbReference type="STRING" id="742742.HMPREF9452_00645"/>
<dbReference type="HOGENOM" id="CLU_675619_0_0_11"/>
<dbReference type="PATRIC" id="fig|742742.3.peg.625"/>
<dbReference type="GeneID" id="62758413"/>
<feature type="transmembrane region" description="Helical" evidence="1">
    <location>
        <begin position="379"/>
        <end position="412"/>
    </location>
</feature>
<keyword evidence="1" id="KW-1133">Transmembrane helix</keyword>
<feature type="transmembrane region" description="Helical" evidence="1">
    <location>
        <begin position="86"/>
        <end position="105"/>
    </location>
</feature>
<dbReference type="AlphaFoldDB" id="G1WH32"/>
<feature type="transmembrane region" description="Helical" evidence="1">
    <location>
        <begin position="32"/>
        <end position="50"/>
    </location>
</feature>
<dbReference type="Proteomes" id="UP000004830">
    <property type="component" value="Unassembled WGS sequence"/>
</dbReference>
<proteinExistence type="predicted"/>